<organism evidence="2">
    <name type="scientific">Homo sapiens</name>
    <name type="common">Human</name>
    <dbReference type="NCBI Taxonomy" id="9606"/>
    <lineage>
        <taxon>Eukaryota</taxon>
        <taxon>Metazoa</taxon>
        <taxon>Chordata</taxon>
        <taxon>Craniata</taxon>
        <taxon>Vertebrata</taxon>
        <taxon>Euteleostomi</taxon>
        <taxon>Mammalia</taxon>
        <taxon>Eutheria</taxon>
        <taxon>Euarchontoglires</taxon>
        <taxon>Primates</taxon>
        <taxon>Haplorrhini</taxon>
        <taxon>Catarrhini</taxon>
        <taxon>Hominidae</taxon>
        <taxon>Homo</taxon>
    </lineage>
</organism>
<keyword evidence="1" id="KW-0732">Signal</keyword>
<accession>V9H142</accession>
<feature type="signal peptide" evidence="1">
    <location>
        <begin position="1"/>
        <end position="22"/>
    </location>
</feature>
<sequence>MAQTNSCFMLISCLMFLSLSQGQEAHAELPKAQISCPEGTSA</sequence>
<dbReference type="EMBL" id="D56495">
    <property type="protein sequence ID" value="BAA09544.1"/>
    <property type="molecule type" value="mRNA"/>
</dbReference>
<evidence type="ECO:0000256" key="1">
    <source>
        <dbReference type="SAM" id="SignalP"/>
    </source>
</evidence>
<protein>
    <submittedName>
        <fullName evidence="2">Reg-related sequence derived peptide-2</fullName>
    </submittedName>
</protein>
<feature type="chain" id="PRO_5004776587" evidence="1">
    <location>
        <begin position="23"/>
        <end position="42"/>
    </location>
</feature>
<dbReference type="AlphaFoldDB" id="V9H142"/>
<name>V9H142_HUMAN</name>
<proteinExistence type="evidence at transcript level"/>
<reference evidence="2" key="1">
    <citation type="journal article" date="1995" name="FEBS Lett.">
        <title>Human REG family genes are tandemly ordered in a 95-kilobase region of chromosome 2p12.</title>
        <authorList>
            <person name="Miyashita H."/>
            <person name="Nakagawara K."/>
            <person name="Mori M."/>
            <person name="Narushima Y."/>
            <person name="Noguchi N."/>
            <person name="Moriizumi S."/>
            <person name="Takasawa S."/>
            <person name="Yonekura H."/>
            <person name="Takeuchi T."/>
            <person name="Okamoto H."/>
        </authorList>
    </citation>
    <scope>NUCLEOTIDE SEQUENCE</scope>
    <source>
        <tissue evidence="2">Pancreas</tissue>
    </source>
</reference>
<evidence type="ECO:0000313" key="2">
    <source>
        <dbReference type="EMBL" id="BAA09544.1"/>
    </source>
</evidence>